<reference evidence="2 3" key="1">
    <citation type="journal article" date="2011" name="Stand. Genomic Sci.">
        <title>Complete genome sequence of the gliding, heparinolytic Pedobacter saltans type strain (113).</title>
        <authorList>
            <person name="Liolios K."/>
            <person name="Sikorski J."/>
            <person name="Lu M."/>
            <person name="Nolan M."/>
            <person name="Lapidus A."/>
            <person name="Lucas S."/>
            <person name="Hammon N."/>
            <person name="Deshpande S."/>
            <person name="Cheng J.F."/>
            <person name="Tapia R."/>
            <person name="Han C."/>
            <person name="Goodwin L."/>
            <person name="Pitluck S."/>
            <person name="Huntemann M."/>
            <person name="Ivanova N."/>
            <person name="Pagani I."/>
            <person name="Mavromatis K."/>
            <person name="Ovchinikova G."/>
            <person name="Pati A."/>
            <person name="Chen A."/>
            <person name="Palaniappan K."/>
            <person name="Land M."/>
            <person name="Hauser L."/>
            <person name="Brambilla E.M."/>
            <person name="Kotsyurbenko O."/>
            <person name="Rohde M."/>
            <person name="Tindall B.J."/>
            <person name="Abt B."/>
            <person name="Goker M."/>
            <person name="Detter J.C."/>
            <person name="Woyke T."/>
            <person name="Bristow J."/>
            <person name="Eisen J.A."/>
            <person name="Markowitz V."/>
            <person name="Hugenholtz P."/>
            <person name="Klenk H.P."/>
            <person name="Kyrpides N.C."/>
        </authorList>
    </citation>
    <scope>NUCLEOTIDE SEQUENCE [LARGE SCALE GENOMIC DNA]</scope>
    <source>
        <strain evidence="3">ATCC 51119 / DSM 12145 / JCM 21818 / LMG 10337 / NBRC 100064 / NCIMB 13643</strain>
    </source>
</reference>
<protein>
    <recommendedName>
        <fullName evidence="4">DUF4369 domain-containing protein</fullName>
    </recommendedName>
</protein>
<evidence type="ECO:0000256" key="1">
    <source>
        <dbReference type="SAM" id="SignalP"/>
    </source>
</evidence>
<evidence type="ECO:0000313" key="2">
    <source>
        <dbReference type="EMBL" id="ADY50987.1"/>
    </source>
</evidence>
<keyword evidence="1" id="KW-0732">Signal</keyword>
<dbReference type="EMBL" id="CP002545">
    <property type="protein sequence ID" value="ADY50987.1"/>
    <property type="molecule type" value="Genomic_DNA"/>
</dbReference>
<dbReference type="RefSeq" id="WP_013631490.1">
    <property type="nucleotide sequence ID" value="NC_015177.1"/>
</dbReference>
<dbReference type="HOGENOM" id="CLU_1968683_0_0_10"/>
<feature type="chain" id="PRO_5003259951" description="DUF4369 domain-containing protein" evidence="1">
    <location>
        <begin position="21"/>
        <end position="127"/>
    </location>
</feature>
<gene>
    <name evidence="2" type="ordered locus">Pedsa_0405</name>
</gene>
<proteinExistence type="predicted"/>
<name>F0S570_PSESL</name>
<dbReference type="STRING" id="762903.Pedsa_0405"/>
<organism evidence="2 3">
    <name type="scientific">Pseudopedobacter saltans (strain ATCC 51119 / DSM 12145 / JCM 21818 / CCUG 39354 / LMG 10337 / NBRC 100064 / NCIMB 13643)</name>
    <name type="common">Pedobacter saltans</name>
    <dbReference type="NCBI Taxonomy" id="762903"/>
    <lineage>
        <taxon>Bacteria</taxon>
        <taxon>Pseudomonadati</taxon>
        <taxon>Bacteroidota</taxon>
        <taxon>Sphingobacteriia</taxon>
        <taxon>Sphingobacteriales</taxon>
        <taxon>Sphingobacteriaceae</taxon>
        <taxon>Pseudopedobacter</taxon>
    </lineage>
</organism>
<sequence>MAFKYIFWLPFILNVLNVNAQDTIKVVLKDTIQIHGTIRYLDNTPATNLYIRSKTHPDNIQTFTDNLGKFTLKNALFQDTLLIGPASKPNFPYKGSRFIDIVIPQYYFELPPLEKTEKRIHLCCLRC</sequence>
<feature type="signal peptide" evidence="1">
    <location>
        <begin position="1"/>
        <end position="20"/>
    </location>
</feature>
<accession>F0S570</accession>
<keyword evidence="3" id="KW-1185">Reference proteome</keyword>
<reference evidence="3" key="2">
    <citation type="submission" date="2011-02" db="EMBL/GenBank/DDBJ databases">
        <title>The complete genome of Pedobacter saltans DSM 12145.</title>
        <authorList>
            <consortium name="US DOE Joint Genome Institute (JGI-PGF)"/>
            <person name="Lucas S."/>
            <person name="Copeland A."/>
            <person name="Lapidus A."/>
            <person name="Bruce D."/>
            <person name="Goodwin L."/>
            <person name="Pitluck S."/>
            <person name="Kyrpides N."/>
            <person name="Mavromatis K."/>
            <person name="Pagani I."/>
            <person name="Ivanova N."/>
            <person name="Ovchinnikova G."/>
            <person name="Lu M."/>
            <person name="Detter J.C."/>
            <person name="Han C."/>
            <person name="Land M."/>
            <person name="Hauser L."/>
            <person name="Markowitz V."/>
            <person name="Cheng J.-F."/>
            <person name="Hugenholtz P."/>
            <person name="Woyke T."/>
            <person name="Wu D."/>
            <person name="Tindall B."/>
            <person name="Pomrenke H.G."/>
            <person name="Brambilla E."/>
            <person name="Klenk H.-P."/>
            <person name="Eisen J.A."/>
        </authorList>
    </citation>
    <scope>NUCLEOTIDE SEQUENCE [LARGE SCALE GENOMIC DNA]</scope>
    <source>
        <strain evidence="3">ATCC 51119 / DSM 12145 / JCM 21818 / LMG 10337 / NBRC 100064 / NCIMB 13643</strain>
    </source>
</reference>
<dbReference type="AlphaFoldDB" id="F0S570"/>
<dbReference type="KEGG" id="psn:Pedsa_0405"/>
<evidence type="ECO:0008006" key="4">
    <source>
        <dbReference type="Google" id="ProtNLM"/>
    </source>
</evidence>
<evidence type="ECO:0000313" key="3">
    <source>
        <dbReference type="Proteomes" id="UP000000310"/>
    </source>
</evidence>
<dbReference type="Proteomes" id="UP000000310">
    <property type="component" value="Chromosome"/>
</dbReference>